<reference evidence="6" key="1">
    <citation type="submission" date="2020-10" db="EMBL/GenBank/DDBJ databases">
        <title>Connecting structure to function with the recovery of over 1000 high-quality activated sludge metagenome-assembled genomes encoding full-length rRNA genes using long-read sequencing.</title>
        <authorList>
            <person name="Singleton C.M."/>
            <person name="Petriglieri F."/>
            <person name="Kristensen J.M."/>
            <person name="Kirkegaard R.H."/>
            <person name="Michaelsen T.Y."/>
            <person name="Andersen M.H."/>
            <person name="Karst S.M."/>
            <person name="Dueholm M.S."/>
            <person name="Nielsen P.H."/>
            <person name="Albertsen M."/>
        </authorList>
    </citation>
    <scope>NUCLEOTIDE SEQUENCE</scope>
    <source>
        <strain evidence="6">EsbW_18-Q3-R4-48_MAXAC.044</strain>
    </source>
</reference>
<protein>
    <submittedName>
        <fullName evidence="6">OFA family MFS transporter</fullName>
    </submittedName>
</protein>
<dbReference type="Gene3D" id="1.20.1250.20">
    <property type="entry name" value="MFS general substrate transporter like domains"/>
    <property type="match status" value="2"/>
</dbReference>
<dbReference type="GO" id="GO:0022857">
    <property type="term" value="F:transmembrane transporter activity"/>
    <property type="evidence" value="ECO:0007669"/>
    <property type="project" value="InterPro"/>
</dbReference>
<dbReference type="InterPro" id="IPR036259">
    <property type="entry name" value="MFS_trans_sf"/>
</dbReference>
<sequence>MSRWFMASMGTALQLCLGTVYAWSYFLNPLTQAYGWSNTQVAWVFSTTIVFLSLGAALGGAKLPTYGPRKLAVLGSLLFASGYMLGALALYFKSLGLLYLGYGVIGGTGIGLAYVTPVATVAKWFPDKKGLATGMVIMGFGLGAMIMSKVIAPLLLKMFDNNMPLVFAILGLRFLLLTSPIAWTLQGPPETLAQPDPAKPDAPSPATVAEPSLLKTVLLTRQFAMMWLVMFCNTVAGIMFISFQSPMIQELWHRLDPGLSAQKLASYGATLIAVSALCNGLGRFAWGSLSDHLGCVRVFQIMLGTQLGAFLVLGIVESPWLFGVGVCYVLLCYGGGFGTLPSFVSNAFGAKMMAGAYGAMLSTWGAAGVVGPQVVAYLRDHHPDNASAHAFKIGAAFLAIGLAVCSRRPSDRR</sequence>
<evidence type="ECO:0000313" key="7">
    <source>
        <dbReference type="Proteomes" id="UP000886602"/>
    </source>
</evidence>
<feature type="transmembrane region" description="Helical" evidence="4">
    <location>
        <begin position="98"/>
        <end position="119"/>
    </location>
</feature>
<dbReference type="Pfam" id="PF07690">
    <property type="entry name" value="MFS_1"/>
    <property type="match status" value="1"/>
</dbReference>
<name>A0A9D7IHW4_9RHOO</name>
<keyword evidence="1 4" id="KW-0812">Transmembrane</keyword>
<feature type="domain" description="Major facilitator superfamily (MFS) profile" evidence="5">
    <location>
        <begin position="1"/>
        <end position="413"/>
    </location>
</feature>
<feature type="transmembrane region" description="Helical" evidence="4">
    <location>
        <begin position="322"/>
        <end position="344"/>
    </location>
</feature>
<proteinExistence type="predicted"/>
<dbReference type="EMBL" id="JADJNC010000053">
    <property type="protein sequence ID" value="MBK7424834.1"/>
    <property type="molecule type" value="Genomic_DNA"/>
</dbReference>
<feature type="transmembrane region" description="Helical" evidence="4">
    <location>
        <begin position="223"/>
        <end position="244"/>
    </location>
</feature>
<feature type="transmembrane region" description="Helical" evidence="4">
    <location>
        <begin position="356"/>
        <end position="375"/>
    </location>
</feature>
<keyword evidence="2 4" id="KW-1133">Transmembrane helix</keyword>
<accession>A0A9D7IHW4</accession>
<feature type="transmembrane region" description="Helical" evidence="4">
    <location>
        <begin position="387"/>
        <end position="405"/>
    </location>
</feature>
<feature type="transmembrane region" description="Helical" evidence="4">
    <location>
        <begin position="164"/>
        <end position="185"/>
    </location>
</feature>
<comment type="caution">
    <text evidence="6">The sequence shown here is derived from an EMBL/GenBank/DDBJ whole genome shotgun (WGS) entry which is preliminary data.</text>
</comment>
<keyword evidence="3 4" id="KW-0472">Membrane</keyword>
<evidence type="ECO:0000256" key="1">
    <source>
        <dbReference type="ARBA" id="ARBA00022692"/>
    </source>
</evidence>
<dbReference type="InterPro" id="IPR020846">
    <property type="entry name" value="MFS_dom"/>
</dbReference>
<dbReference type="SUPFAM" id="SSF103473">
    <property type="entry name" value="MFS general substrate transporter"/>
    <property type="match status" value="1"/>
</dbReference>
<evidence type="ECO:0000256" key="4">
    <source>
        <dbReference type="SAM" id="Phobius"/>
    </source>
</evidence>
<dbReference type="PANTHER" id="PTHR11360">
    <property type="entry name" value="MONOCARBOXYLATE TRANSPORTER"/>
    <property type="match status" value="1"/>
</dbReference>
<dbReference type="Proteomes" id="UP000886602">
    <property type="component" value="Unassembled WGS sequence"/>
</dbReference>
<feature type="transmembrane region" description="Helical" evidence="4">
    <location>
        <begin position="41"/>
        <end position="59"/>
    </location>
</feature>
<evidence type="ECO:0000256" key="2">
    <source>
        <dbReference type="ARBA" id="ARBA00022989"/>
    </source>
</evidence>
<dbReference type="CDD" id="cd17353">
    <property type="entry name" value="MFS_OFA_like"/>
    <property type="match status" value="1"/>
</dbReference>
<feature type="transmembrane region" description="Helical" evidence="4">
    <location>
        <begin position="71"/>
        <end position="92"/>
    </location>
</feature>
<dbReference type="AlphaFoldDB" id="A0A9D7IHW4"/>
<feature type="transmembrane region" description="Helical" evidence="4">
    <location>
        <begin position="131"/>
        <end position="152"/>
    </location>
</feature>
<feature type="transmembrane region" description="Helical" evidence="4">
    <location>
        <begin position="264"/>
        <end position="286"/>
    </location>
</feature>
<dbReference type="PANTHER" id="PTHR11360:SF317">
    <property type="entry name" value="MAJOR FACILITATOR SUPERFAMILY (MFS) PROFILE DOMAIN-CONTAINING PROTEIN-RELATED"/>
    <property type="match status" value="1"/>
</dbReference>
<gene>
    <name evidence="6" type="ORF">IPJ48_18120</name>
</gene>
<organism evidence="6 7">
    <name type="scientific">Candidatus Propionivibrio dominans</name>
    <dbReference type="NCBI Taxonomy" id="2954373"/>
    <lineage>
        <taxon>Bacteria</taxon>
        <taxon>Pseudomonadati</taxon>
        <taxon>Pseudomonadota</taxon>
        <taxon>Betaproteobacteria</taxon>
        <taxon>Rhodocyclales</taxon>
        <taxon>Rhodocyclaceae</taxon>
        <taxon>Propionivibrio</taxon>
    </lineage>
</organism>
<dbReference type="InterPro" id="IPR011701">
    <property type="entry name" value="MFS"/>
</dbReference>
<evidence type="ECO:0000313" key="6">
    <source>
        <dbReference type="EMBL" id="MBK7424834.1"/>
    </source>
</evidence>
<dbReference type="InterPro" id="IPR050327">
    <property type="entry name" value="Proton-linked_MCT"/>
</dbReference>
<dbReference type="PROSITE" id="PS50850">
    <property type="entry name" value="MFS"/>
    <property type="match status" value="1"/>
</dbReference>
<evidence type="ECO:0000259" key="5">
    <source>
        <dbReference type="PROSITE" id="PS50850"/>
    </source>
</evidence>
<evidence type="ECO:0000256" key="3">
    <source>
        <dbReference type="ARBA" id="ARBA00023136"/>
    </source>
</evidence>